<dbReference type="AlphaFoldDB" id="A0AAV4SF65"/>
<sequence length="105" mass="12090">MSEWDARHKRVILQYDNITCPCTSSIQDATERGSATTPAVFSGYGAFSLSIVQVYVHDLSGLHMVNSEVQNWMDERVSIQRCFVLFSQNSSQKYNLQLMYQMENR</sequence>
<proteinExistence type="predicted"/>
<comment type="caution">
    <text evidence="1">The sequence shown here is derived from an EMBL/GenBank/DDBJ whole genome shotgun (WGS) entry which is preliminary data.</text>
</comment>
<organism evidence="1 2">
    <name type="scientific">Caerostris extrusa</name>
    <name type="common">Bark spider</name>
    <name type="synonym">Caerostris bankana</name>
    <dbReference type="NCBI Taxonomy" id="172846"/>
    <lineage>
        <taxon>Eukaryota</taxon>
        <taxon>Metazoa</taxon>
        <taxon>Ecdysozoa</taxon>
        <taxon>Arthropoda</taxon>
        <taxon>Chelicerata</taxon>
        <taxon>Arachnida</taxon>
        <taxon>Araneae</taxon>
        <taxon>Araneomorphae</taxon>
        <taxon>Entelegynae</taxon>
        <taxon>Araneoidea</taxon>
        <taxon>Araneidae</taxon>
        <taxon>Caerostris</taxon>
    </lineage>
</organism>
<gene>
    <name evidence="1" type="ORF">CEXT_725551</name>
</gene>
<protein>
    <submittedName>
        <fullName evidence="1">Uncharacterized protein</fullName>
    </submittedName>
</protein>
<dbReference type="Proteomes" id="UP001054945">
    <property type="component" value="Unassembled WGS sequence"/>
</dbReference>
<evidence type="ECO:0000313" key="2">
    <source>
        <dbReference type="Proteomes" id="UP001054945"/>
    </source>
</evidence>
<reference evidence="1 2" key="1">
    <citation type="submission" date="2021-06" db="EMBL/GenBank/DDBJ databases">
        <title>Caerostris extrusa draft genome.</title>
        <authorList>
            <person name="Kono N."/>
            <person name="Arakawa K."/>
        </authorList>
    </citation>
    <scope>NUCLEOTIDE SEQUENCE [LARGE SCALE GENOMIC DNA]</scope>
</reference>
<keyword evidence="2" id="KW-1185">Reference proteome</keyword>
<name>A0AAV4SF65_CAEEX</name>
<dbReference type="EMBL" id="BPLR01009398">
    <property type="protein sequence ID" value="GIY31614.1"/>
    <property type="molecule type" value="Genomic_DNA"/>
</dbReference>
<accession>A0AAV4SF65</accession>
<evidence type="ECO:0000313" key="1">
    <source>
        <dbReference type="EMBL" id="GIY31614.1"/>
    </source>
</evidence>